<gene>
    <name evidence="4" type="ordered locus">Namu_2023</name>
</gene>
<dbReference type="HOGENOM" id="CLU_1081084_0_0_11"/>
<dbReference type="InParanoid" id="C8XI37"/>
<keyword evidence="2" id="KW-0812">Transmembrane</keyword>
<dbReference type="Pfam" id="PF10099">
    <property type="entry name" value="RskA_C"/>
    <property type="match status" value="1"/>
</dbReference>
<keyword evidence="2" id="KW-0472">Membrane</keyword>
<evidence type="ECO:0000256" key="1">
    <source>
        <dbReference type="SAM" id="MobiDB-lite"/>
    </source>
</evidence>
<name>C8XI37_NAKMY</name>
<dbReference type="RefSeq" id="WP_015747304.1">
    <property type="nucleotide sequence ID" value="NC_013235.1"/>
</dbReference>
<organism evidence="4 5">
    <name type="scientific">Nakamurella multipartita (strain ATCC 700099 / DSM 44233 / CIP 104796 / JCM 9543 / NBRC 105858 / Y-104)</name>
    <name type="common">Microsphaera multipartita</name>
    <dbReference type="NCBI Taxonomy" id="479431"/>
    <lineage>
        <taxon>Bacteria</taxon>
        <taxon>Bacillati</taxon>
        <taxon>Actinomycetota</taxon>
        <taxon>Actinomycetes</taxon>
        <taxon>Nakamurellales</taxon>
        <taxon>Nakamurellaceae</taxon>
        <taxon>Nakamurella</taxon>
    </lineage>
</organism>
<reference evidence="4 5" key="2">
    <citation type="journal article" date="2010" name="Stand. Genomic Sci.">
        <title>Complete genome sequence of Nakamurella multipartita type strain (Y-104).</title>
        <authorList>
            <person name="Tice H."/>
            <person name="Mayilraj S."/>
            <person name="Sims D."/>
            <person name="Lapidus A."/>
            <person name="Nolan M."/>
            <person name="Lucas S."/>
            <person name="Glavina Del Rio T."/>
            <person name="Copeland A."/>
            <person name="Cheng J.F."/>
            <person name="Meincke L."/>
            <person name="Bruce D."/>
            <person name="Goodwin L."/>
            <person name="Pitluck S."/>
            <person name="Ivanova N."/>
            <person name="Mavromatis K."/>
            <person name="Ovchinnikova G."/>
            <person name="Pati A."/>
            <person name="Chen A."/>
            <person name="Palaniappan K."/>
            <person name="Land M."/>
            <person name="Hauser L."/>
            <person name="Chang Y.J."/>
            <person name="Jeffries C.D."/>
            <person name="Detter J.C."/>
            <person name="Brettin T."/>
            <person name="Rohde M."/>
            <person name="Goker M."/>
            <person name="Bristow J."/>
            <person name="Eisen J.A."/>
            <person name="Markowitz V."/>
            <person name="Hugenholtz P."/>
            <person name="Kyrpides N.C."/>
            <person name="Klenk H.P."/>
            <person name="Chen F."/>
        </authorList>
    </citation>
    <scope>NUCLEOTIDE SEQUENCE [LARGE SCALE GENOMIC DNA]</scope>
    <source>
        <strain evidence="5">ATCC 700099 / DSM 44233 / CIP 104796 / JCM 9543 / NBRC 105858 / Y-104</strain>
    </source>
</reference>
<dbReference type="EMBL" id="CP001737">
    <property type="protein sequence ID" value="ACV78406.1"/>
    <property type="molecule type" value="Genomic_DNA"/>
</dbReference>
<sequence>MAPDPGSTDDDRRPPDGAAGSATDRARIDYLTGDRDVRLTAADQAELDELRDLLADPTLWAEPPAELEDAVVAAIAAESGARARDQIGDQIGDRPQSAPPADQLAAARRRRASRSGWRRPAVWVGVAAAIVAVVAGGVLVLRPAGERTFDVALAATDLAPTASGQAVMVRKDSGWEITLTATGLPRLDNGRFYQGWLRNADGVLVPIGTFNDGTDVVLWSGVSPEAFPTMTVTQEQADGDQASSGQRVLVGTAVEVK</sequence>
<feature type="region of interest" description="Disordered" evidence="1">
    <location>
        <begin position="1"/>
        <end position="27"/>
    </location>
</feature>
<proteinExistence type="predicted"/>
<dbReference type="eggNOG" id="ENOG5033YCP">
    <property type="taxonomic scope" value="Bacteria"/>
</dbReference>
<dbReference type="InterPro" id="IPR018764">
    <property type="entry name" value="RskA_C"/>
</dbReference>
<evidence type="ECO:0000256" key="2">
    <source>
        <dbReference type="SAM" id="Phobius"/>
    </source>
</evidence>
<reference evidence="5" key="1">
    <citation type="submission" date="2009-09" db="EMBL/GenBank/DDBJ databases">
        <title>The complete genome of Nakamurella multipartita DSM 44233.</title>
        <authorList>
            <consortium name="US DOE Joint Genome Institute (JGI-PGF)"/>
            <person name="Lucas S."/>
            <person name="Copeland A."/>
            <person name="Lapidus A."/>
            <person name="Glavina del Rio T."/>
            <person name="Dalin E."/>
            <person name="Tice H."/>
            <person name="Bruce D."/>
            <person name="Goodwin L."/>
            <person name="Pitluck S."/>
            <person name="Kyrpides N."/>
            <person name="Mavromatis K."/>
            <person name="Ivanova N."/>
            <person name="Ovchinnikova G."/>
            <person name="Sims D."/>
            <person name="Meincke L."/>
            <person name="Brettin T."/>
            <person name="Detter J.C."/>
            <person name="Han C."/>
            <person name="Larimer F."/>
            <person name="Land M."/>
            <person name="Hauser L."/>
            <person name="Markowitz V."/>
            <person name="Cheng J.-F."/>
            <person name="Hugenholtz P."/>
            <person name="Woyke T."/>
            <person name="Wu D."/>
            <person name="Klenk H.-P."/>
            <person name="Eisen J.A."/>
        </authorList>
    </citation>
    <scope>NUCLEOTIDE SEQUENCE [LARGE SCALE GENOMIC DNA]</scope>
    <source>
        <strain evidence="5">ATCC 700099 / DSM 44233 / CIP 104796 / JCM 9543 / NBRC 105858 / Y-104</strain>
    </source>
</reference>
<dbReference type="KEGG" id="nml:Namu_2023"/>
<protein>
    <recommendedName>
        <fullName evidence="3">Anti-sigma K factor RskA C-terminal domain-containing protein</fullName>
    </recommendedName>
</protein>
<keyword evidence="5" id="KW-1185">Reference proteome</keyword>
<dbReference type="GO" id="GO:0005886">
    <property type="term" value="C:plasma membrane"/>
    <property type="evidence" value="ECO:0007669"/>
    <property type="project" value="InterPro"/>
</dbReference>
<evidence type="ECO:0000313" key="5">
    <source>
        <dbReference type="Proteomes" id="UP000002218"/>
    </source>
</evidence>
<dbReference type="AlphaFoldDB" id="C8XI37"/>
<feature type="transmembrane region" description="Helical" evidence="2">
    <location>
        <begin position="120"/>
        <end position="141"/>
    </location>
</feature>
<feature type="domain" description="Anti-sigma K factor RskA C-terminal" evidence="3">
    <location>
        <begin position="123"/>
        <end position="245"/>
    </location>
</feature>
<dbReference type="Proteomes" id="UP000002218">
    <property type="component" value="Chromosome"/>
</dbReference>
<keyword evidence="2" id="KW-1133">Transmembrane helix</keyword>
<dbReference type="STRING" id="479431.Namu_2023"/>
<accession>C8XI37</accession>
<feature type="region of interest" description="Disordered" evidence="1">
    <location>
        <begin position="89"/>
        <end position="110"/>
    </location>
</feature>
<evidence type="ECO:0000259" key="3">
    <source>
        <dbReference type="Pfam" id="PF10099"/>
    </source>
</evidence>
<evidence type="ECO:0000313" key="4">
    <source>
        <dbReference type="EMBL" id="ACV78406.1"/>
    </source>
</evidence>